<protein>
    <submittedName>
        <fullName evidence="2">Nucleotide-binding universal stress UspA family protein</fullName>
    </submittedName>
</protein>
<dbReference type="SUPFAM" id="SSF52402">
    <property type="entry name" value="Adenine nucleotide alpha hydrolases-like"/>
    <property type="match status" value="1"/>
</dbReference>
<evidence type="ECO:0000313" key="2">
    <source>
        <dbReference type="EMBL" id="MDP9807116.1"/>
    </source>
</evidence>
<dbReference type="RefSeq" id="WP_307683289.1">
    <property type="nucleotide sequence ID" value="NZ_JAUSQX010000001.1"/>
</dbReference>
<dbReference type="Pfam" id="PF00582">
    <property type="entry name" value="Usp"/>
    <property type="match status" value="1"/>
</dbReference>
<reference evidence="2 3" key="1">
    <citation type="submission" date="2023-07" db="EMBL/GenBank/DDBJ databases">
        <title>Sequencing the genomes of 1000 actinobacteria strains.</title>
        <authorList>
            <person name="Klenk H.-P."/>
        </authorList>
    </citation>
    <scope>NUCLEOTIDE SEQUENCE [LARGE SCALE GENOMIC DNA]</scope>
    <source>
        <strain evidence="2 3">DSM 17163</strain>
    </source>
</reference>
<organism evidence="2 3">
    <name type="scientific">Trueperella bonasi</name>
    <dbReference type="NCBI Taxonomy" id="312286"/>
    <lineage>
        <taxon>Bacteria</taxon>
        <taxon>Bacillati</taxon>
        <taxon>Actinomycetota</taxon>
        <taxon>Actinomycetes</taxon>
        <taxon>Actinomycetales</taxon>
        <taxon>Actinomycetaceae</taxon>
        <taxon>Trueperella</taxon>
    </lineage>
</organism>
<sequence>MTVVVPVLDDAKDEALRVAIQIARRESMPLVALLNRPVSEFDQESVDAEIDALSDRLDREDIAYSTEVRLASQDLGASLAEVATHVEASIVVVSLAQRPTNGKLLLGSQIQRLLVESPCSVLVVREGTAQSCRE</sequence>
<dbReference type="InterPro" id="IPR006016">
    <property type="entry name" value="UspA"/>
</dbReference>
<evidence type="ECO:0000259" key="1">
    <source>
        <dbReference type="Pfam" id="PF00582"/>
    </source>
</evidence>
<keyword evidence="3" id="KW-1185">Reference proteome</keyword>
<evidence type="ECO:0000313" key="3">
    <source>
        <dbReference type="Proteomes" id="UP001243212"/>
    </source>
</evidence>
<accession>A0ABT9NI89</accession>
<feature type="domain" description="UspA" evidence="1">
    <location>
        <begin position="2"/>
        <end position="125"/>
    </location>
</feature>
<dbReference type="InterPro" id="IPR014729">
    <property type="entry name" value="Rossmann-like_a/b/a_fold"/>
</dbReference>
<comment type="caution">
    <text evidence="2">The sequence shown here is derived from an EMBL/GenBank/DDBJ whole genome shotgun (WGS) entry which is preliminary data.</text>
</comment>
<gene>
    <name evidence="2" type="ORF">J2S70_001698</name>
</gene>
<name>A0ABT9NI89_9ACTO</name>
<dbReference type="Gene3D" id="3.40.50.620">
    <property type="entry name" value="HUPs"/>
    <property type="match status" value="1"/>
</dbReference>
<proteinExistence type="predicted"/>
<dbReference type="EMBL" id="JAUSQX010000001">
    <property type="protein sequence ID" value="MDP9807116.1"/>
    <property type="molecule type" value="Genomic_DNA"/>
</dbReference>
<dbReference type="Proteomes" id="UP001243212">
    <property type="component" value="Unassembled WGS sequence"/>
</dbReference>